<dbReference type="InterPro" id="IPR016177">
    <property type="entry name" value="DNA-bd_dom_sf"/>
</dbReference>
<evidence type="ECO:0000256" key="5">
    <source>
        <dbReference type="ARBA" id="ARBA00023242"/>
    </source>
</evidence>
<feature type="compositionally biased region" description="Basic residues" evidence="6">
    <location>
        <begin position="298"/>
        <end position="307"/>
    </location>
</feature>
<dbReference type="InterPro" id="IPR001739">
    <property type="entry name" value="Methyl_CpG_DNA-bd"/>
</dbReference>
<feature type="region of interest" description="Disordered" evidence="6">
    <location>
        <begin position="514"/>
        <end position="536"/>
    </location>
</feature>
<feature type="compositionally biased region" description="Pro residues" evidence="6">
    <location>
        <begin position="192"/>
        <end position="201"/>
    </location>
</feature>
<evidence type="ECO:0000256" key="6">
    <source>
        <dbReference type="SAM" id="MobiDB-lite"/>
    </source>
</evidence>
<gene>
    <name evidence="8" type="primary">A07p019770.1_BraROA</name>
    <name evidence="8" type="ORF">IGI04_026884</name>
</gene>
<sequence>MAFMYFLSYVDLKSTQLNLFSALDLRNKAIDVTWDGNHHYKAIIWFEIPTIFLRGCIGITGLIDNWIKQTGKRVKSEQLKLNAGVDPSFASDVFTVVTSMDDGNLGNNNHNLIGGSGDHLSAESLPLIDTRLLSQSELRALSHCSSLSPSSSSSLASAGGDDDLTPKIDRSVFNESAGSRKQTFLRLRLARHPPPPRPPSPRRQRDDSSREEVASLLRSLFSVDSAHTKEEEDEEREDEVEGQPLISFPIHSNSIVYRNPYFDSVQGISGDETRKRPGRPRKIPNPSDLGISMELNPGKRKRGRPPKKREGFKIEDKEESVNLENREGTVVDLTALACIGEDPYGEELRRITMGLVTMEELLGFLEEMSGEWVNAGKKKKVVKACDLGGYLPRGWKLMLSIKKQGSSLWLACHSYISPHGQEFATCKEVSTYLQALFESQSKKQLNSLQSDNKTLEQPVMATNESLVGNSASMDFPVTNQNLLSKRTRSEEVSDEARSAENCNTTDPVKTRVVEKDEKGSPGTNFVNGDNKEDDMKKRDDNMEKLAALLNSDSALKKILRFHAWRKHVLADNRIIKFESFRVCLTKGKVDRTGPRILAGASEPS</sequence>
<dbReference type="Proteomes" id="UP000823674">
    <property type="component" value="Chromosome A07"/>
</dbReference>
<evidence type="ECO:0000256" key="1">
    <source>
        <dbReference type="ARBA" id="ARBA00004123"/>
    </source>
</evidence>
<keyword evidence="4" id="KW-0804">Transcription</keyword>
<dbReference type="Pfam" id="PF01429">
    <property type="entry name" value="MBD"/>
    <property type="match status" value="1"/>
</dbReference>
<dbReference type="SUPFAM" id="SSF54171">
    <property type="entry name" value="DNA-binding domain"/>
    <property type="match status" value="1"/>
</dbReference>
<dbReference type="InterPro" id="IPR037472">
    <property type="entry name" value="MBD8"/>
</dbReference>
<evidence type="ECO:0000259" key="7">
    <source>
        <dbReference type="PROSITE" id="PS50982"/>
    </source>
</evidence>
<comment type="caution">
    <text evidence="8">The sequence shown here is derived from an EMBL/GenBank/DDBJ whole genome shotgun (WGS) entry which is preliminary data.</text>
</comment>
<feature type="compositionally biased region" description="Low complexity" evidence="6">
    <location>
        <begin position="145"/>
        <end position="158"/>
    </location>
</feature>
<feature type="domain" description="MBD" evidence="7">
    <location>
        <begin position="381"/>
        <end position="453"/>
    </location>
</feature>
<accession>A0ABQ7KXD1</accession>
<dbReference type="Gene3D" id="3.30.890.10">
    <property type="entry name" value="Methyl-cpg-binding Protein 2, Chain A"/>
    <property type="match status" value="1"/>
</dbReference>
<organism evidence="8 9">
    <name type="scientific">Brassica rapa subsp. trilocularis</name>
    <dbReference type="NCBI Taxonomy" id="1813537"/>
    <lineage>
        <taxon>Eukaryota</taxon>
        <taxon>Viridiplantae</taxon>
        <taxon>Streptophyta</taxon>
        <taxon>Embryophyta</taxon>
        <taxon>Tracheophyta</taxon>
        <taxon>Spermatophyta</taxon>
        <taxon>Magnoliopsida</taxon>
        <taxon>eudicotyledons</taxon>
        <taxon>Gunneridae</taxon>
        <taxon>Pentapetalae</taxon>
        <taxon>rosids</taxon>
        <taxon>malvids</taxon>
        <taxon>Brassicales</taxon>
        <taxon>Brassicaceae</taxon>
        <taxon>Brassiceae</taxon>
        <taxon>Brassica</taxon>
    </lineage>
</organism>
<keyword evidence="9" id="KW-1185">Reference proteome</keyword>
<evidence type="ECO:0000256" key="3">
    <source>
        <dbReference type="ARBA" id="ARBA00023125"/>
    </source>
</evidence>
<dbReference type="PANTHER" id="PTHR37701:SF17">
    <property type="entry name" value="METHYL BINDING DOMAIN117"/>
    <property type="match status" value="1"/>
</dbReference>
<feature type="compositionally biased region" description="Polar residues" evidence="6">
    <location>
        <begin position="173"/>
        <end position="182"/>
    </location>
</feature>
<dbReference type="EMBL" id="JADBGQ010000009">
    <property type="protein sequence ID" value="KAG5379042.1"/>
    <property type="molecule type" value="Genomic_DNA"/>
</dbReference>
<feature type="compositionally biased region" description="Acidic residues" evidence="6">
    <location>
        <begin position="231"/>
        <end position="241"/>
    </location>
</feature>
<evidence type="ECO:0000313" key="9">
    <source>
        <dbReference type="Proteomes" id="UP000823674"/>
    </source>
</evidence>
<proteinExistence type="predicted"/>
<feature type="compositionally biased region" description="Basic and acidic residues" evidence="6">
    <location>
        <begin position="203"/>
        <end position="213"/>
    </location>
</feature>
<name>A0ABQ7KXD1_BRACM</name>
<protein>
    <recommendedName>
        <fullName evidence="7">MBD domain-containing protein</fullName>
    </recommendedName>
</protein>
<feature type="region of interest" description="Disordered" evidence="6">
    <location>
        <begin position="145"/>
        <end position="246"/>
    </location>
</feature>
<feature type="region of interest" description="Disordered" evidence="6">
    <location>
        <begin position="264"/>
        <end position="311"/>
    </location>
</feature>
<dbReference type="PANTHER" id="PTHR37701">
    <property type="entry name" value="METHYL-CPG-BINDING DOMAIN-CONTAINING PROTEIN 8"/>
    <property type="match status" value="1"/>
</dbReference>
<keyword evidence="5" id="KW-0539">Nucleus</keyword>
<dbReference type="PROSITE" id="PS50982">
    <property type="entry name" value="MBD"/>
    <property type="match status" value="1"/>
</dbReference>
<comment type="subcellular location">
    <subcellularLocation>
        <location evidence="1">Nucleus</location>
    </subcellularLocation>
</comment>
<evidence type="ECO:0000256" key="4">
    <source>
        <dbReference type="ARBA" id="ARBA00023163"/>
    </source>
</evidence>
<evidence type="ECO:0000256" key="2">
    <source>
        <dbReference type="ARBA" id="ARBA00023015"/>
    </source>
</evidence>
<reference evidence="8 9" key="1">
    <citation type="submission" date="2021-03" db="EMBL/GenBank/DDBJ databases">
        <authorList>
            <person name="King G.J."/>
            <person name="Bancroft I."/>
            <person name="Baten A."/>
            <person name="Bloomfield J."/>
            <person name="Borpatragohain P."/>
            <person name="He Z."/>
            <person name="Irish N."/>
            <person name="Irwin J."/>
            <person name="Liu K."/>
            <person name="Mauleon R.P."/>
            <person name="Moore J."/>
            <person name="Morris R."/>
            <person name="Ostergaard L."/>
            <person name="Wang B."/>
            <person name="Wells R."/>
        </authorList>
    </citation>
    <scope>NUCLEOTIDE SEQUENCE [LARGE SCALE GENOMIC DNA]</scope>
    <source>
        <strain evidence="8">R-o-18</strain>
        <tissue evidence="8">Leaf</tissue>
    </source>
</reference>
<evidence type="ECO:0000313" key="8">
    <source>
        <dbReference type="EMBL" id="KAG5379042.1"/>
    </source>
</evidence>
<keyword evidence="2" id="KW-0805">Transcription regulation</keyword>
<keyword evidence="3" id="KW-0238">DNA-binding</keyword>